<evidence type="ECO:0000256" key="1">
    <source>
        <dbReference type="SAM" id="MobiDB-lite"/>
    </source>
</evidence>
<feature type="domain" description="Ndc10" evidence="2">
    <location>
        <begin position="286"/>
        <end position="414"/>
    </location>
</feature>
<evidence type="ECO:0000259" key="2">
    <source>
        <dbReference type="Pfam" id="PF16787"/>
    </source>
</evidence>
<sequence length="437" mass="49008">MSGPFTTPTRPTRFITYEPSPSPLTEKRRRRNRAQVFATSSSPARFASAVPPTLPHSPYRFNSRNEVEDNPPVVSVASASTASDTTPTTPPTAMQRSLQAMEEHSQVIRQKLTAEEQDDKETADTYARQVTNYQVYWNTYQAALVRDDPMLVPIPAFPIIATKVTIYLEHETTRPQKRKRSDGSDSTATIGVHSVKQIVSALENSRLNNQHLYPNIPEAQMALRLDLRIKRFESAAAHKEPQRVKMAHTLKATGTNADTFTPDDLKRCAGWCLTDFKGPMNIYIGLRDRAMLLTSCSVAFHGDNTRSLLLSDLFATDVIFNAKGLGEVVPALALIADNAKHNQTGRTDEHGALRHRFVELCPIGSIALLLFSYFHVRNELVPNFVPDFSDSNYGDFGKREWYGIHLFPAGKSPMDEMGYDNHRKRVNLIYKQGVTES</sequence>
<protein>
    <recommendedName>
        <fullName evidence="2">Ndc10 domain-containing protein</fullName>
    </recommendedName>
</protein>
<dbReference type="AlphaFoldDB" id="A0AAD7INK2"/>
<feature type="compositionally biased region" description="Low complexity" evidence="1">
    <location>
        <begin position="71"/>
        <end position="93"/>
    </location>
</feature>
<dbReference type="EMBL" id="JARJLG010000102">
    <property type="protein sequence ID" value="KAJ7745543.1"/>
    <property type="molecule type" value="Genomic_DNA"/>
</dbReference>
<dbReference type="Proteomes" id="UP001215280">
    <property type="component" value="Unassembled WGS sequence"/>
</dbReference>
<gene>
    <name evidence="3" type="ORF">DFH07DRAFT_977314</name>
</gene>
<dbReference type="InterPro" id="IPR038279">
    <property type="entry name" value="Ndc10_dom2_sf"/>
</dbReference>
<feature type="region of interest" description="Disordered" evidence="1">
    <location>
        <begin position="1"/>
        <end position="96"/>
    </location>
</feature>
<dbReference type="Gene3D" id="1.10.443.20">
    <property type="entry name" value="Centromere DNA-binding protein complex CBF3 subunit, domain 2"/>
    <property type="match status" value="1"/>
</dbReference>
<dbReference type="Pfam" id="PF16787">
    <property type="entry name" value="NDC10_II"/>
    <property type="match status" value="1"/>
</dbReference>
<accession>A0AAD7INK2</accession>
<proteinExistence type="predicted"/>
<feature type="compositionally biased region" description="Low complexity" evidence="1">
    <location>
        <begin position="1"/>
        <end position="14"/>
    </location>
</feature>
<keyword evidence="4" id="KW-1185">Reference proteome</keyword>
<organism evidence="3 4">
    <name type="scientific">Mycena maculata</name>
    <dbReference type="NCBI Taxonomy" id="230809"/>
    <lineage>
        <taxon>Eukaryota</taxon>
        <taxon>Fungi</taxon>
        <taxon>Dikarya</taxon>
        <taxon>Basidiomycota</taxon>
        <taxon>Agaricomycotina</taxon>
        <taxon>Agaricomycetes</taxon>
        <taxon>Agaricomycetidae</taxon>
        <taxon>Agaricales</taxon>
        <taxon>Marasmiineae</taxon>
        <taxon>Mycenaceae</taxon>
        <taxon>Mycena</taxon>
    </lineage>
</organism>
<evidence type="ECO:0000313" key="4">
    <source>
        <dbReference type="Proteomes" id="UP001215280"/>
    </source>
</evidence>
<dbReference type="GO" id="GO:0003677">
    <property type="term" value="F:DNA binding"/>
    <property type="evidence" value="ECO:0007669"/>
    <property type="project" value="InterPro"/>
</dbReference>
<dbReference type="InterPro" id="IPR031872">
    <property type="entry name" value="NDC10_II"/>
</dbReference>
<evidence type="ECO:0000313" key="3">
    <source>
        <dbReference type="EMBL" id="KAJ7745543.1"/>
    </source>
</evidence>
<comment type="caution">
    <text evidence="3">The sequence shown here is derived from an EMBL/GenBank/DDBJ whole genome shotgun (WGS) entry which is preliminary data.</text>
</comment>
<reference evidence="3" key="1">
    <citation type="submission" date="2023-03" db="EMBL/GenBank/DDBJ databases">
        <title>Massive genome expansion in bonnet fungi (Mycena s.s.) driven by repeated elements and novel gene families across ecological guilds.</title>
        <authorList>
            <consortium name="Lawrence Berkeley National Laboratory"/>
            <person name="Harder C.B."/>
            <person name="Miyauchi S."/>
            <person name="Viragh M."/>
            <person name="Kuo A."/>
            <person name="Thoen E."/>
            <person name="Andreopoulos B."/>
            <person name="Lu D."/>
            <person name="Skrede I."/>
            <person name="Drula E."/>
            <person name="Henrissat B."/>
            <person name="Morin E."/>
            <person name="Kohler A."/>
            <person name="Barry K."/>
            <person name="LaButti K."/>
            <person name="Morin E."/>
            <person name="Salamov A."/>
            <person name="Lipzen A."/>
            <person name="Mereny Z."/>
            <person name="Hegedus B."/>
            <person name="Baldrian P."/>
            <person name="Stursova M."/>
            <person name="Weitz H."/>
            <person name="Taylor A."/>
            <person name="Grigoriev I.V."/>
            <person name="Nagy L.G."/>
            <person name="Martin F."/>
            <person name="Kauserud H."/>
        </authorList>
    </citation>
    <scope>NUCLEOTIDE SEQUENCE</scope>
    <source>
        <strain evidence="3">CBHHK188m</strain>
    </source>
</reference>
<name>A0AAD7INK2_9AGAR</name>